<accession>A0A5K7ZDD2</accession>
<dbReference type="AlphaFoldDB" id="A0A5K7ZDD2"/>
<protein>
    <submittedName>
        <fullName evidence="1">Uncharacterized protein</fullName>
    </submittedName>
</protein>
<name>A0A5K7ZDD2_9BACT</name>
<evidence type="ECO:0000313" key="1">
    <source>
        <dbReference type="EMBL" id="BBO78199.1"/>
    </source>
</evidence>
<keyword evidence="2" id="KW-1185">Reference proteome</keyword>
<proteinExistence type="predicted"/>
<dbReference type="KEGG" id="dwd:DSCW_56160"/>
<dbReference type="Proteomes" id="UP000427769">
    <property type="component" value="Chromosome"/>
</dbReference>
<reference evidence="1 2" key="1">
    <citation type="submission" date="2019-11" db="EMBL/GenBank/DDBJ databases">
        <title>Comparative genomics of hydrocarbon-degrading Desulfosarcina strains.</title>
        <authorList>
            <person name="Watanabe M."/>
            <person name="Kojima H."/>
            <person name="Fukui M."/>
        </authorList>
    </citation>
    <scope>NUCLEOTIDE SEQUENCE [LARGE SCALE GENOMIC DNA]</scope>
    <source>
        <strain evidence="1 2">PP31</strain>
    </source>
</reference>
<dbReference type="RefSeq" id="WP_155306859.1">
    <property type="nucleotide sequence ID" value="NZ_AP021875.1"/>
</dbReference>
<dbReference type="OrthoDB" id="5420740at2"/>
<organism evidence="1 2">
    <name type="scientific">Desulfosarcina widdelii</name>
    <dbReference type="NCBI Taxonomy" id="947919"/>
    <lineage>
        <taxon>Bacteria</taxon>
        <taxon>Pseudomonadati</taxon>
        <taxon>Thermodesulfobacteriota</taxon>
        <taxon>Desulfobacteria</taxon>
        <taxon>Desulfobacterales</taxon>
        <taxon>Desulfosarcinaceae</taxon>
        <taxon>Desulfosarcina</taxon>
    </lineage>
</organism>
<sequence>MEFRKQSPGKGIMDREKLMQHKTCRACGEPFNLGDPVVIACGAWEGPPRWIHEHEAVFDSKTSGYVERKCFEAQRGV</sequence>
<gene>
    <name evidence="1" type="ORF">DSCW_56160</name>
</gene>
<evidence type="ECO:0000313" key="2">
    <source>
        <dbReference type="Proteomes" id="UP000427769"/>
    </source>
</evidence>
<dbReference type="EMBL" id="AP021875">
    <property type="protein sequence ID" value="BBO78199.1"/>
    <property type="molecule type" value="Genomic_DNA"/>
</dbReference>